<reference evidence="3 4" key="2">
    <citation type="submission" date="2024-07" db="EMBL/GenBank/DDBJ databases">
        <authorList>
            <person name="Akdeniz Z."/>
        </authorList>
    </citation>
    <scope>NUCLEOTIDE SEQUENCE [LARGE SCALE GENOMIC DNA]</scope>
</reference>
<dbReference type="SMART" id="SM01411">
    <property type="entry name" value="Ephrin_rec_like"/>
    <property type="match status" value="6"/>
</dbReference>
<evidence type="ECO:0000256" key="1">
    <source>
        <dbReference type="SAM" id="Coils"/>
    </source>
</evidence>
<dbReference type="AlphaFoldDB" id="A0AA86QTH0"/>
<protein>
    <submittedName>
        <fullName evidence="2">Uncharacterized protein</fullName>
    </submittedName>
</protein>
<gene>
    <name evidence="3" type="ORF">HINF_LOCUS32507</name>
    <name evidence="2" type="ORF">HINF_LOCUS53374</name>
</gene>
<evidence type="ECO:0000313" key="2">
    <source>
        <dbReference type="EMBL" id="CAI9965729.1"/>
    </source>
</evidence>
<evidence type="ECO:0000313" key="4">
    <source>
        <dbReference type="Proteomes" id="UP001642409"/>
    </source>
</evidence>
<evidence type="ECO:0000313" key="3">
    <source>
        <dbReference type="EMBL" id="CAL6029630.1"/>
    </source>
</evidence>
<feature type="coiled-coil region" evidence="1">
    <location>
        <begin position="338"/>
        <end position="397"/>
    </location>
</feature>
<dbReference type="InterPro" id="IPR009030">
    <property type="entry name" value="Growth_fac_rcpt_cys_sf"/>
</dbReference>
<dbReference type="SUPFAM" id="SSF57184">
    <property type="entry name" value="Growth factor receptor domain"/>
    <property type="match status" value="1"/>
</dbReference>
<sequence length="1066" mass="114354">MRFILLITTIQSHVVYDWQTSIKSSEAAAFAVSCKKQLLYNNEIVQYCEKHQSLSSVNQSGQFTYSHDSPIFNSLYTEKAQDVTLNFTVHFRNLPQFALFGLVSQISIEDSNVSVNIPQQLEAGALVCFLCALNASSSSFSFSASGQNASGLVMAAQTYLKLDFVLVQARLRGNSSGLAFSGTQTAFSLSSCNVSCYLVQGSSSGAIIGSILDITFIADDVLVCVNDNIPNFGSGAVSIQGSIVNNCNLCRQSHFAYGLCLKYLDFGELRQNSLVCSESFAFDGQVCSCPPGFVLNVSKCINLLEVSSELQETSFTLYQELNQKVSYTYLQGQISDITVQLQSDKDELKTEVANIKKECEDAKKQLSQTITGLQQQVTELQQTVMQLKAEKENYFTKEEIQQMIKPLLCPVGAKIVDGSCTCPELAVVTNGICTCPPYSSVVDDKCQCGQYAAMTKYGCECRYDMAMQPNGVCVCPNPSQVVIDDICQCPIKGQILNGICQCQDGASIVNNECQCPVDSVTVNNGPMTYCKCPDSLPQNILGRCCPTFAEVSGSSCKCPENSVVAGNSCKCDSNSFTFSSSAVLVCQACPSGSSPDVGQTTCICSGNGVYTQDNNSCTVQECSGNSFYSLANKSCTACGANSTVSSNVCVCDANSYQTSNLSGSLTCFTCPVGSVSNNNTKTCDCTGNFFYSSSNNSCTACGPNQTVQNNICGCNENSYVSNNVGSLICFTCPQNSLSNNNSKTCECTGVNFYYNQAANSCTACPENSVSNGNRCSCDVNSFQATNGVCVLCPVSSAPDAGQTTCVCENGQYFEKGANKCVQCPPNSYYAEACYTCPSGSTINVGKTSCDCTGLFFYTQTNNSCTACPTYTKEVTNNVCICHDAANTQVVNNVCTCKVTYQYIELIHSTPPSCWCPNDCQTISNNACVLKGKVIDPTGSTQSSQICVDSCSYPKVNLVNGYCNCPVGATWDTASKSCKCTAQYKYGSNVLQYPFWGIGVNMGWVNDAQGGMRCCSSNDLNRGDNYIYYLCNDIASSDYASVGSNNNRGWVCYGACSPNIGNKRTGN</sequence>
<organism evidence="2">
    <name type="scientific">Hexamita inflata</name>
    <dbReference type="NCBI Taxonomy" id="28002"/>
    <lineage>
        <taxon>Eukaryota</taxon>
        <taxon>Metamonada</taxon>
        <taxon>Diplomonadida</taxon>
        <taxon>Hexamitidae</taxon>
        <taxon>Hexamitinae</taxon>
        <taxon>Hexamita</taxon>
    </lineage>
</organism>
<name>A0AA86QTH0_9EUKA</name>
<keyword evidence="1" id="KW-0175">Coiled coil</keyword>
<accession>A0AA86QTH0</accession>
<keyword evidence="4" id="KW-1185">Reference proteome</keyword>
<dbReference type="EMBL" id="CAXDID020000111">
    <property type="protein sequence ID" value="CAL6029630.1"/>
    <property type="molecule type" value="Genomic_DNA"/>
</dbReference>
<proteinExistence type="predicted"/>
<comment type="caution">
    <text evidence="2">The sequence shown here is derived from an EMBL/GenBank/DDBJ whole genome shotgun (WGS) entry which is preliminary data.</text>
</comment>
<reference evidence="2" key="1">
    <citation type="submission" date="2023-06" db="EMBL/GenBank/DDBJ databases">
        <authorList>
            <person name="Kurt Z."/>
        </authorList>
    </citation>
    <scope>NUCLEOTIDE SEQUENCE</scope>
</reference>
<dbReference type="Proteomes" id="UP001642409">
    <property type="component" value="Unassembled WGS sequence"/>
</dbReference>
<dbReference type="EMBL" id="CATOUU010000994">
    <property type="protein sequence ID" value="CAI9965729.1"/>
    <property type="molecule type" value="Genomic_DNA"/>
</dbReference>